<keyword evidence="5" id="KW-1185">Reference proteome</keyword>
<dbReference type="PROSITE" id="PS50157">
    <property type="entry name" value="ZINC_FINGER_C2H2_2"/>
    <property type="match status" value="1"/>
</dbReference>
<dbReference type="GO" id="GO:0008270">
    <property type="term" value="F:zinc ion binding"/>
    <property type="evidence" value="ECO:0007669"/>
    <property type="project" value="UniProtKB-KW"/>
</dbReference>
<reference evidence="4 5" key="1">
    <citation type="journal article" date="2012" name="PLoS Pathog.">
        <title>Diverse lifestyles and strategies of plant pathogenesis encoded in the genomes of eighteen Dothideomycetes fungi.</title>
        <authorList>
            <person name="Ohm R.A."/>
            <person name="Feau N."/>
            <person name="Henrissat B."/>
            <person name="Schoch C.L."/>
            <person name="Horwitz B.A."/>
            <person name="Barry K.W."/>
            <person name="Condon B.J."/>
            <person name="Copeland A.C."/>
            <person name="Dhillon B."/>
            <person name="Glaser F."/>
            <person name="Hesse C.N."/>
            <person name="Kosti I."/>
            <person name="LaButti K."/>
            <person name="Lindquist E.A."/>
            <person name="Lucas S."/>
            <person name="Salamov A.A."/>
            <person name="Bradshaw R.E."/>
            <person name="Ciuffetti L."/>
            <person name="Hamelin R.C."/>
            <person name="Kema G.H.J."/>
            <person name="Lawrence C."/>
            <person name="Scott J.A."/>
            <person name="Spatafora J.W."/>
            <person name="Turgeon B.G."/>
            <person name="de Wit P.J.G.M."/>
            <person name="Zhong S."/>
            <person name="Goodwin S.B."/>
            <person name="Grigoriev I.V."/>
        </authorList>
    </citation>
    <scope>NUCLEOTIDE SEQUENCE [LARGE SCALE GENOMIC DNA]</scope>
    <source>
        <strain evidence="5">28A</strain>
    </source>
</reference>
<dbReference type="AlphaFoldDB" id="R0J6F9"/>
<keyword evidence="1" id="KW-0479">Metal-binding</keyword>
<dbReference type="eggNOG" id="ENOG502SEC6">
    <property type="taxonomic scope" value="Eukaryota"/>
</dbReference>
<dbReference type="InterPro" id="IPR013087">
    <property type="entry name" value="Znf_C2H2_type"/>
</dbReference>
<organism evidence="4 5">
    <name type="scientific">Exserohilum turcicum (strain 28A)</name>
    <name type="common">Northern leaf blight fungus</name>
    <name type="synonym">Setosphaeria turcica</name>
    <dbReference type="NCBI Taxonomy" id="671987"/>
    <lineage>
        <taxon>Eukaryota</taxon>
        <taxon>Fungi</taxon>
        <taxon>Dikarya</taxon>
        <taxon>Ascomycota</taxon>
        <taxon>Pezizomycotina</taxon>
        <taxon>Dothideomycetes</taxon>
        <taxon>Pleosporomycetidae</taxon>
        <taxon>Pleosporales</taxon>
        <taxon>Pleosporineae</taxon>
        <taxon>Pleosporaceae</taxon>
        <taxon>Exserohilum</taxon>
    </lineage>
</organism>
<proteinExistence type="predicted"/>
<dbReference type="EMBL" id="KB908481">
    <property type="protein sequence ID" value="EOA92281.1"/>
    <property type="molecule type" value="Genomic_DNA"/>
</dbReference>
<evidence type="ECO:0000313" key="4">
    <source>
        <dbReference type="EMBL" id="EOA92281.1"/>
    </source>
</evidence>
<dbReference type="OrthoDB" id="654211at2759"/>
<sequence length="443" mass="50597">MNSYQDFSAGSQYTFDMANGREGNSFGDMQPRWLHLDNQPLQMHGYEQSSAGDNDGYSSYWPSVDITIQPYAHSHHLSVSSFSSATPSFRSSRNSGFSETSLRDSVASSASGWSRASNGFPDQHVLQTKQLLSRRSLSQSSNMSSPAEEPSSVPAKRRAAKKPAAQERDYFKTCVSANKQPRTCSKEHRYFCTSCKKPFVEKADWKRHEETYQERPEMFQCDLCPAIYFLEKDFTGHHVQSHRCAPCSGSTKWNRKSHVLSAKRSRMTRTGWGCGFCCHFSSDWTERCNHLAHHMEKQGLTASHWIHSNVIQSLLQRPQIYYEWRRVVQGMQLHTVLCLWSQHSTGRVEGYPESNPVAQLQDYLEYFTPDQDAAALAQLAYRKMIRHSAPSAEPPPVPLKDRRAKALQDCTKHTELWSQFMDSVLEDEVLPRGVCHTEDWYAA</sequence>
<gene>
    <name evidence="4" type="ORF">SETTUDRAFT_162708</name>
</gene>
<dbReference type="RefSeq" id="XP_008021137.1">
    <property type="nucleotide sequence ID" value="XM_008022946.1"/>
</dbReference>
<feature type="region of interest" description="Disordered" evidence="2">
    <location>
        <begin position="133"/>
        <end position="164"/>
    </location>
</feature>
<dbReference type="GeneID" id="19398495"/>
<reference evidence="4 5" key="2">
    <citation type="journal article" date="2013" name="PLoS Genet.">
        <title>Comparative genome structure, secondary metabolite, and effector coding capacity across Cochliobolus pathogens.</title>
        <authorList>
            <person name="Condon B.J."/>
            <person name="Leng Y."/>
            <person name="Wu D."/>
            <person name="Bushley K.E."/>
            <person name="Ohm R.A."/>
            <person name="Otillar R."/>
            <person name="Martin J."/>
            <person name="Schackwitz W."/>
            <person name="Grimwood J."/>
            <person name="MohdZainudin N."/>
            <person name="Xue C."/>
            <person name="Wang R."/>
            <person name="Manning V.A."/>
            <person name="Dhillon B."/>
            <person name="Tu Z.J."/>
            <person name="Steffenson B.J."/>
            <person name="Salamov A."/>
            <person name="Sun H."/>
            <person name="Lowry S."/>
            <person name="LaButti K."/>
            <person name="Han J."/>
            <person name="Copeland A."/>
            <person name="Lindquist E."/>
            <person name="Barry K."/>
            <person name="Schmutz J."/>
            <person name="Baker S.E."/>
            <person name="Ciuffetti L.M."/>
            <person name="Grigoriev I.V."/>
            <person name="Zhong S."/>
            <person name="Turgeon B.G."/>
        </authorList>
    </citation>
    <scope>NUCLEOTIDE SEQUENCE [LARGE SCALE GENOMIC DNA]</scope>
    <source>
        <strain evidence="5">28A</strain>
    </source>
</reference>
<keyword evidence="1" id="KW-0863">Zinc-finger</keyword>
<evidence type="ECO:0000259" key="3">
    <source>
        <dbReference type="PROSITE" id="PS50157"/>
    </source>
</evidence>
<keyword evidence="1" id="KW-0862">Zinc</keyword>
<feature type="domain" description="C2H2-type" evidence="3">
    <location>
        <begin position="190"/>
        <end position="217"/>
    </location>
</feature>
<evidence type="ECO:0000256" key="2">
    <source>
        <dbReference type="SAM" id="MobiDB-lite"/>
    </source>
</evidence>
<evidence type="ECO:0000256" key="1">
    <source>
        <dbReference type="PROSITE-ProRule" id="PRU00042"/>
    </source>
</evidence>
<dbReference type="HOGENOM" id="CLU_618431_0_0_1"/>
<evidence type="ECO:0000313" key="5">
    <source>
        <dbReference type="Proteomes" id="UP000016935"/>
    </source>
</evidence>
<name>R0J6F9_EXST2</name>
<feature type="compositionally biased region" description="Low complexity" evidence="2">
    <location>
        <begin position="133"/>
        <end position="154"/>
    </location>
</feature>
<protein>
    <recommendedName>
        <fullName evidence="3">C2H2-type domain-containing protein</fullName>
    </recommendedName>
</protein>
<dbReference type="Proteomes" id="UP000016935">
    <property type="component" value="Unassembled WGS sequence"/>
</dbReference>
<accession>R0J6F9</accession>